<dbReference type="AlphaFoldDB" id="A0A1R2CV69"/>
<keyword evidence="4" id="KW-1185">Reference proteome</keyword>
<evidence type="ECO:0000256" key="2">
    <source>
        <dbReference type="SAM" id="MobiDB-lite"/>
    </source>
</evidence>
<evidence type="ECO:0000313" key="4">
    <source>
        <dbReference type="Proteomes" id="UP000187209"/>
    </source>
</evidence>
<name>A0A1R2CV69_9CILI</name>
<keyword evidence="1" id="KW-0175">Coiled coil</keyword>
<accession>A0A1R2CV69</accession>
<protein>
    <submittedName>
        <fullName evidence="3">Uncharacterized protein</fullName>
    </submittedName>
</protein>
<feature type="coiled-coil region" evidence="1">
    <location>
        <begin position="63"/>
        <end position="97"/>
    </location>
</feature>
<feature type="region of interest" description="Disordered" evidence="2">
    <location>
        <begin position="1"/>
        <end position="61"/>
    </location>
</feature>
<feature type="compositionally biased region" description="Basic and acidic residues" evidence="2">
    <location>
        <begin position="11"/>
        <end position="49"/>
    </location>
</feature>
<organism evidence="3 4">
    <name type="scientific">Stentor coeruleus</name>
    <dbReference type="NCBI Taxonomy" id="5963"/>
    <lineage>
        <taxon>Eukaryota</taxon>
        <taxon>Sar</taxon>
        <taxon>Alveolata</taxon>
        <taxon>Ciliophora</taxon>
        <taxon>Postciliodesmatophora</taxon>
        <taxon>Heterotrichea</taxon>
        <taxon>Heterotrichida</taxon>
        <taxon>Stentoridae</taxon>
        <taxon>Stentor</taxon>
    </lineage>
</organism>
<evidence type="ECO:0000313" key="3">
    <source>
        <dbReference type="EMBL" id="OMJ92916.1"/>
    </source>
</evidence>
<gene>
    <name evidence="3" type="ORF">SteCoe_4258</name>
</gene>
<feature type="compositionally biased region" description="Acidic residues" evidence="2">
    <location>
        <begin position="1"/>
        <end position="10"/>
    </location>
</feature>
<evidence type="ECO:0000256" key="1">
    <source>
        <dbReference type="SAM" id="Coils"/>
    </source>
</evidence>
<sequence>MVEESSEIDYDLEKDPRNRRGGDKDSKKRFNKKEQSERSDQMKKRDDQRNGAGMTAEEIKHEFDEVNQDYLKMLEKRKKAEEDVKKAEEKKNLFEKDLIDHVVGPEPKNESKKKVYEERIQNLGLKQNKKNISSKMNSNQRAALLNFMKQSFK</sequence>
<dbReference type="EMBL" id="MPUH01000052">
    <property type="protein sequence ID" value="OMJ92916.1"/>
    <property type="molecule type" value="Genomic_DNA"/>
</dbReference>
<dbReference type="Proteomes" id="UP000187209">
    <property type="component" value="Unassembled WGS sequence"/>
</dbReference>
<reference evidence="3 4" key="1">
    <citation type="submission" date="2016-11" db="EMBL/GenBank/DDBJ databases">
        <title>The macronuclear genome of Stentor coeruleus: a giant cell with tiny introns.</title>
        <authorList>
            <person name="Slabodnick M."/>
            <person name="Ruby J.G."/>
            <person name="Reiff S.B."/>
            <person name="Swart E.C."/>
            <person name="Gosai S."/>
            <person name="Prabakaran S."/>
            <person name="Witkowska E."/>
            <person name="Larue G.E."/>
            <person name="Fisher S."/>
            <person name="Freeman R.M."/>
            <person name="Gunawardena J."/>
            <person name="Chu W."/>
            <person name="Stover N.A."/>
            <person name="Gregory B.D."/>
            <person name="Nowacki M."/>
            <person name="Derisi J."/>
            <person name="Roy S.W."/>
            <person name="Marshall W.F."/>
            <person name="Sood P."/>
        </authorList>
    </citation>
    <scope>NUCLEOTIDE SEQUENCE [LARGE SCALE GENOMIC DNA]</scope>
    <source>
        <strain evidence="3">WM001</strain>
    </source>
</reference>
<proteinExistence type="predicted"/>
<comment type="caution">
    <text evidence="3">The sequence shown here is derived from an EMBL/GenBank/DDBJ whole genome shotgun (WGS) entry which is preliminary data.</text>
</comment>